<reference evidence="7 8" key="1">
    <citation type="submission" date="2017-12" db="EMBL/GenBank/DDBJ databases">
        <title>Sequencing, de novo assembly and annotation of complete genome of a new Thraustochytrid species, strain FCC1311.</title>
        <authorList>
            <person name="Sedici K."/>
            <person name="Godart F."/>
            <person name="Aiese Cigliano R."/>
            <person name="Sanseverino W."/>
            <person name="Barakat M."/>
            <person name="Ortet P."/>
            <person name="Marechal E."/>
            <person name="Cagnac O."/>
            <person name="Amato A."/>
        </authorList>
    </citation>
    <scope>NUCLEOTIDE SEQUENCE [LARGE SCALE GENOMIC DNA]</scope>
</reference>
<keyword evidence="8" id="KW-1185">Reference proteome</keyword>
<dbReference type="AlphaFoldDB" id="A0A2R5GSM7"/>
<dbReference type="NCBIfam" id="NF007129">
    <property type="entry name" value="PRK09570.1"/>
    <property type="match status" value="1"/>
</dbReference>
<dbReference type="InterPro" id="IPR014381">
    <property type="entry name" value="Arch_Rpo5/euc_Rpb5"/>
</dbReference>
<protein>
    <submittedName>
        <fullName evidence="7">DNA-directed RNA polymerases I, II, and III subunit RPABC1</fullName>
    </submittedName>
</protein>
<sequence>MMDEEADPQHKRAFRLFRARETVQKMLNNRKYLVSNDETSFDEFKNTFGYPVDKKKLMMMTAKRDDPNERIFVFFPDEEKVDVKSMATYADQMQTQEVRRAILVVEKDISPFARKALAEAAPLFYIEVFKESELLVDITEHELVPKHEVLSQDEKRQLLVRYNLKDSQLPRMYTTDPITRYFGLKRGQVVKIIRSSETAGRYVTYRIVH</sequence>
<evidence type="ECO:0000259" key="5">
    <source>
        <dbReference type="Pfam" id="PF01191"/>
    </source>
</evidence>
<dbReference type="PROSITE" id="PS01110">
    <property type="entry name" value="RNA_POL_H_23KD"/>
    <property type="match status" value="1"/>
</dbReference>
<evidence type="ECO:0000256" key="3">
    <source>
        <dbReference type="ARBA" id="ARBA00023242"/>
    </source>
</evidence>
<comment type="caution">
    <text evidence="7">The sequence shown here is derived from an EMBL/GenBank/DDBJ whole genome shotgun (WGS) entry which is preliminary data.</text>
</comment>
<dbReference type="Gene3D" id="3.90.940.20">
    <property type="entry name" value="RPB5-like RNA polymerase subunit"/>
    <property type="match status" value="1"/>
</dbReference>
<dbReference type="Proteomes" id="UP000241890">
    <property type="component" value="Unassembled WGS sequence"/>
</dbReference>
<evidence type="ECO:0000313" key="7">
    <source>
        <dbReference type="EMBL" id="GBG33595.1"/>
    </source>
</evidence>
<evidence type="ECO:0000313" key="8">
    <source>
        <dbReference type="Proteomes" id="UP000241890"/>
    </source>
</evidence>
<name>A0A2R5GSM7_9STRA</name>
<evidence type="ECO:0000256" key="2">
    <source>
        <dbReference type="ARBA" id="ARBA00023163"/>
    </source>
</evidence>
<dbReference type="FunFam" id="3.90.940.20:FF:000001">
    <property type="entry name" value="DNA-directed RNA polymerases I, II, and III subunit RPABC1"/>
    <property type="match status" value="1"/>
</dbReference>
<dbReference type="GO" id="GO:0005666">
    <property type="term" value="C:RNA polymerase III complex"/>
    <property type="evidence" value="ECO:0007669"/>
    <property type="project" value="TreeGrafter"/>
</dbReference>
<feature type="domain" description="RNA polymerase subunit H/Rpb5 C-terminal" evidence="5">
    <location>
        <begin position="136"/>
        <end position="208"/>
    </location>
</feature>
<dbReference type="FunFam" id="3.40.1340.10:FF:000001">
    <property type="entry name" value="DNA-directed RNA polymerases I, II, and III subunit RPABC1"/>
    <property type="match status" value="1"/>
</dbReference>
<dbReference type="EMBL" id="BEYU01000163">
    <property type="protein sequence ID" value="GBG33595.1"/>
    <property type="molecule type" value="Genomic_DNA"/>
</dbReference>
<feature type="domain" description="RNA polymerase Rpb5 N-terminal" evidence="6">
    <location>
        <begin position="13"/>
        <end position="93"/>
    </location>
</feature>
<keyword evidence="2" id="KW-0804">Transcription</keyword>
<dbReference type="GO" id="GO:0003899">
    <property type="term" value="F:DNA-directed RNA polymerase activity"/>
    <property type="evidence" value="ECO:0007669"/>
    <property type="project" value="InterPro"/>
</dbReference>
<keyword evidence="3" id="KW-0539">Nucleus</keyword>
<gene>
    <name evidence="7" type="ORF">FCC1311_098182</name>
</gene>
<dbReference type="OrthoDB" id="248779at2759"/>
<keyword evidence="7" id="KW-0240">DNA-directed RNA polymerase</keyword>
<evidence type="ECO:0000256" key="1">
    <source>
        <dbReference type="ARBA" id="ARBA00004123"/>
    </source>
</evidence>
<dbReference type="InterPro" id="IPR020608">
    <property type="entry name" value="RNA_pol_subH/Rpb5_CS"/>
</dbReference>
<dbReference type="InterPro" id="IPR005571">
    <property type="entry name" value="RNA_pol_Rpb5_N"/>
</dbReference>
<dbReference type="InterPro" id="IPR000783">
    <property type="entry name" value="RNA_pol_subH/Rpb5_C"/>
</dbReference>
<dbReference type="Pfam" id="PF03871">
    <property type="entry name" value="RNA_pol_Rpb5_N"/>
    <property type="match status" value="1"/>
</dbReference>
<evidence type="ECO:0000259" key="6">
    <source>
        <dbReference type="Pfam" id="PF03871"/>
    </source>
</evidence>
<dbReference type="SUPFAM" id="SSF55287">
    <property type="entry name" value="RPB5-like RNA polymerase subunit"/>
    <property type="match status" value="1"/>
</dbReference>
<dbReference type="GO" id="GO:0005665">
    <property type="term" value="C:RNA polymerase II, core complex"/>
    <property type="evidence" value="ECO:0007669"/>
    <property type="project" value="TreeGrafter"/>
</dbReference>
<dbReference type="GO" id="GO:0006366">
    <property type="term" value="P:transcription by RNA polymerase II"/>
    <property type="evidence" value="ECO:0007669"/>
    <property type="project" value="TreeGrafter"/>
</dbReference>
<dbReference type="PANTHER" id="PTHR10535">
    <property type="entry name" value="DNA-DIRECTED RNA POLYMERASES I, II, AND III SUBUNIT RPABC1"/>
    <property type="match status" value="1"/>
</dbReference>
<comment type="subcellular location">
    <subcellularLocation>
        <location evidence="1">Nucleus</location>
    </subcellularLocation>
</comment>
<dbReference type="GO" id="GO:0003677">
    <property type="term" value="F:DNA binding"/>
    <property type="evidence" value="ECO:0007669"/>
    <property type="project" value="InterPro"/>
</dbReference>
<dbReference type="InterPro" id="IPR036710">
    <property type="entry name" value="RNA_pol_Rpb5_N_sf"/>
</dbReference>
<dbReference type="GO" id="GO:0042797">
    <property type="term" value="P:tRNA transcription by RNA polymerase III"/>
    <property type="evidence" value="ECO:0007669"/>
    <property type="project" value="TreeGrafter"/>
</dbReference>
<comment type="similarity">
    <text evidence="4">Belongs to the archaeal Rpo5/eukaryotic RPB5 RNA polymerase subunit family.</text>
</comment>
<dbReference type="InterPro" id="IPR035913">
    <property type="entry name" value="RPB5-like_sf"/>
</dbReference>
<dbReference type="Pfam" id="PF01191">
    <property type="entry name" value="RNA_pol_Rpb5_C"/>
    <property type="match status" value="1"/>
</dbReference>
<accession>A0A2R5GSM7</accession>
<dbReference type="HAMAP" id="MF_00025">
    <property type="entry name" value="RNApol_Rpo5_RPB5"/>
    <property type="match status" value="1"/>
</dbReference>
<proteinExistence type="inferred from homology"/>
<dbReference type="GO" id="GO:0005736">
    <property type="term" value="C:RNA polymerase I complex"/>
    <property type="evidence" value="ECO:0007669"/>
    <property type="project" value="TreeGrafter"/>
</dbReference>
<dbReference type="GO" id="GO:0006362">
    <property type="term" value="P:transcription elongation by RNA polymerase I"/>
    <property type="evidence" value="ECO:0007669"/>
    <property type="project" value="TreeGrafter"/>
</dbReference>
<evidence type="ECO:0000256" key="4">
    <source>
        <dbReference type="ARBA" id="ARBA00025765"/>
    </source>
</evidence>
<dbReference type="FunCoup" id="A0A2R5GSM7">
    <property type="interactions" value="496"/>
</dbReference>
<dbReference type="Gene3D" id="3.40.1340.10">
    <property type="entry name" value="RNA polymerase, Rpb5, N-terminal domain"/>
    <property type="match status" value="1"/>
</dbReference>
<dbReference type="PANTHER" id="PTHR10535:SF0">
    <property type="entry name" value="DNA-DIRECTED RNA POLYMERASES I, II, AND III SUBUNIT RPABC1"/>
    <property type="match status" value="1"/>
</dbReference>
<dbReference type="PIRSF" id="PIRSF000747">
    <property type="entry name" value="RPB5"/>
    <property type="match status" value="1"/>
</dbReference>
<dbReference type="InParanoid" id="A0A2R5GSM7"/>
<organism evidence="7 8">
    <name type="scientific">Hondaea fermentalgiana</name>
    <dbReference type="NCBI Taxonomy" id="2315210"/>
    <lineage>
        <taxon>Eukaryota</taxon>
        <taxon>Sar</taxon>
        <taxon>Stramenopiles</taxon>
        <taxon>Bigyra</taxon>
        <taxon>Labyrinthulomycetes</taxon>
        <taxon>Thraustochytrida</taxon>
        <taxon>Thraustochytriidae</taxon>
        <taxon>Hondaea</taxon>
    </lineage>
</organism>
<dbReference type="SUPFAM" id="SSF53036">
    <property type="entry name" value="Eukaryotic RPB5 N-terminal domain"/>
    <property type="match status" value="1"/>
</dbReference>